<dbReference type="eggNOG" id="COG0456">
    <property type="taxonomic scope" value="Bacteria"/>
</dbReference>
<dbReference type="Proteomes" id="UP000010847">
    <property type="component" value="Chromosome"/>
</dbReference>
<sequence>MIREIQKKDSVDFLNMLLHLDKETKTMMFEPDERPKDVKQIEDMIEQYSQTHSLLLIASEDDKVAGFLSAEKGCYNRIRHTAYIVVGILPEYQGKGIGTSFFNMLEEWAIKNKLTRLELTVMTHNQGAIHLYEKNGFQIEGLRSKSMIVDGQYIDEYYMARLLERHSSK</sequence>
<proteinExistence type="predicted"/>
<dbReference type="InterPro" id="IPR016181">
    <property type="entry name" value="Acyl_CoA_acyltransferase"/>
</dbReference>
<dbReference type="STRING" id="871968.DESME_03415"/>
<dbReference type="GO" id="GO:0016747">
    <property type="term" value="F:acyltransferase activity, transferring groups other than amino-acyl groups"/>
    <property type="evidence" value="ECO:0007669"/>
    <property type="project" value="InterPro"/>
</dbReference>
<dbReference type="PANTHER" id="PTHR43415:SF3">
    <property type="entry name" value="GNAT-FAMILY ACETYLTRANSFERASE"/>
    <property type="match status" value="1"/>
</dbReference>
<dbReference type="InterPro" id="IPR000182">
    <property type="entry name" value="GNAT_dom"/>
</dbReference>
<evidence type="ECO:0000313" key="2">
    <source>
        <dbReference type="EMBL" id="AHF06208.1"/>
    </source>
</evidence>
<feature type="domain" description="N-acetyltransferase" evidence="1">
    <location>
        <begin position="1"/>
        <end position="164"/>
    </location>
</feature>
<organism evidence="2 3">
    <name type="scientific">Desulfitobacterium metallireducens DSM 15288</name>
    <dbReference type="NCBI Taxonomy" id="871968"/>
    <lineage>
        <taxon>Bacteria</taxon>
        <taxon>Bacillati</taxon>
        <taxon>Bacillota</taxon>
        <taxon>Clostridia</taxon>
        <taxon>Eubacteriales</taxon>
        <taxon>Desulfitobacteriaceae</taxon>
        <taxon>Desulfitobacterium</taxon>
    </lineage>
</organism>
<name>W0E9M5_9FIRM</name>
<keyword evidence="3" id="KW-1185">Reference proteome</keyword>
<keyword evidence="2" id="KW-0808">Transferase</keyword>
<dbReference type="EMBL" id="CP007032">
    <property type="protein sequence ID" value="AHF06208.1"/>
    <property type="molecule type" value="Genomic_DNA"/>
</dbReference>
<dbReference type="PROSITE" id="PS51186">
    <property type="entry name" value="GNAT"/>
    <property type="match status" value="1"/>
</dbReference>
<dbReference type="HOGENOM" id="CLU_013985_19_1_9"/>
<dbReference type="AlphaFoldDB" id="W0E9M5"/>
<dbReference type="PANTHER" id="PTHR43415">
    <property type="entry name" value="SPERMIDINE N(1)-ACETYLTRANSFERASE"/>
    <property type="match status" value="1"/>
</dbReference>
<dbReference type="CDD" id="cd04301">
    <property type="entry name" value="NAT_SF"/>
    <property type="match status" value="1"/>
</dbReference>
<reference evidence="2 3" key="1">
    <citation type="submission" date="2013-12" db="EMBL/GenBank/DDBJ databases">
        <authorList>
            <consortium name="DOE Joint Genome Institute"/>
            <person name="Smidt H."/>
            <person name="Huntemann M."/>
            <person name="Han J."/>
            <person name="Chen A."/>
            <person name="Kyrpides N."/>
            <person name="Mavromatis K."/>
            <person name="Markowitz V."/>
            <person name="Palaniappan K."/>
            <person name="Ivanova N."/>
            <person name="Schaumberg A."/>
            <person name="Pati A."/>
            <person name="Liolios K."/>
            <person name="Nordberg H.P."/>
            <person name="Cantor M.N."/>
            <person name="Hua S.X."/>
            <person name="Woyke T."/>
        </authorList>
    </citation>
    <scope>NUCLEOTIDE SEQUENCE [LARGE SCALE GENOMIC DNA]</scope>
    <source>
        <strain evidence="3">DSM 15288</strain>
    </source>
</reference>
<accession>W0E9M5</accession>
<dbReference type="SUPFAM" id="SSF55729">
    <property type="entry name" value="Acyl-CoA N-acyltransferases (Nat)"/>
    <property type="match status" value="1"/>
</dbReference>
<evidence type="ECO:0000259" key="1">
    <source>
        <dbReference type="PROSITE" id="PS51186"/>
    </source>
</evidence>
<evidence type="ECO:0000313" key="3">
    <source>
        <dbReference type="Proteomes" id="UP000010847"/>
    </source>
</evidence>
<dbReference type="Pfam" id="PF00583">
    <property type="entry name" value="Acetyltransf_1"/>
    <property type="match status" value="1"/>
</dbReference>
<dbReference type="Gene3D" id="3.40.630.30">
    <property type="match status" value="1"/>
</dbReference>
<dbReference type="RefSeq" id="WP_006719166.1">
    <property type="nucleotide sequence ID" value="NZ_CP007032.1"/>
</dbReference>
<gene>
    <name evidence="2" type="ORF">DESME_03415</name>
</gene>
<dbReference type="KEGG" id="dmt:DESME_03415"/>
<protein>
    <submittedName>
        <fullName evidence="2">N-acetyltransferase GCN5</fullName>
    </submittedName>
</protein>